<reference evidence="2 3" key="1">
    <citation type="submission" date="2014-04" db="EMBL/GenBank/DDBJ databases">
        <authorList>
            <consortium name="DOE Joint Genome Institute"/>
            <person name="Kuo A."/>
            <person name="Ruytinx J."/>
            <person name="Rineau F."/>
            <person name="Colpaert J."/>
            <person name="Kohler A."/>
            <person name="Nagy L.G."/>
            <person name="Floudas D."/>
            <person name="Copeland A."/>
            <person name="Barry K.W."/>
            <person name="Cichocki N."/>
            <person name="Veneault-Fourrey C."/>
            <person name="LaButti K."/>
            <person name="Lindquist E.A."/>
            <person name="Lipzen A."/>
            <person name="Lundell T."/>
            <person name="Morin E."/>
            <person name="Murat C."/>
            <person name="Sun H."/>
            <person name="Tunlid A."/>
            <person name="Henrissat B."/>
            <person name="Grigoriev I.V."/>
            <person name="Hibbett D.S."/>
            <person name="Martin F."/>
            <person name="Nordberg H.P."/>
            <person name="Cantor M.N."/>
            <person name="Hua S.X."/>
        </authorList>
    </citation>
    <scope>NUCLEOTIDE SEQUENCE [LARGE SCALE GENOMIC DNA]</scope>
    <source>
        <strain evidence="2 3">UH-Slu-Lm8-n1</strain>
    </source>
</reference>
<evidence type="ECO:0000313" key="2">
    <source>
        <dbReference type="EMBL" id="KIK35429.1"/>
    </source>
</evidence>
<dbReference type="HOGENOM" id="CLU_3112243_0_0_1"/>
<gene>
    <name evidence="2" type="ORF">CY34DRAFT_53505</name>
</gene>
<evidence type="ECO:0000313" key="3">
    <source>
        <dbReference type="Proteomes" id="UP000054485"/>
    </source>
</evidence>
<dbReference type="OrthoDB" id="2692435at2759"/>
<feature type="non-terminal residue" evidence="2">
    <location>
        <position position="51"/>
    </location>
</feature>
<evidence type="ECO:0000256" key="1">
    <source>
        <dbReference type="SAM" id="MobiDB-lite"/>
    </source>
</evidence>
<feature type="region of interest" description="Disordered" evidence="1">
    <location>
        <begin position="1"/>
        <end position="51"/>
    </location>
</feature>
<dbReference type="Proteomes" id="UP000054485">
    <property type="component" value="Unassembled WGS sequence"/>
</dbReference>
<organism evidence="2 3">
    <name type="scientific">Suillus luteus UH-Slu-Lm8-n1</name>
    <dbReference type="NCBI Taxonomy" id="930992"/>
    <lineage>
        <taxon>Eukaryota</taxon>
        <taxon>Fungi</taxon>
        <taxon>Dikarya</taxon>
        <taxon>Basidiomycota</taxon>
        <taxon>Agaricomycotina</taxon>
        <taxon>Agaricomycetes</taxon>
        <taxon>Agaricomycetidae</taxon>
        <taxon>Boletales</taxon>
        <taxon>Suillineae</taxon>
        <taxon>Suillaceae</taxon>
        <taxon>Suillus</taxon>
    </lineage>
</organism>
<reference evidence="3" key="2">
    <citation type="submission" date="2015-01" db="EMBL/GenBank/DDBJ databases">
        <title>Evolutionary Origins and Diversification of the Mycorrhizal Mutualists.</title>
        <authorList>
            <consortium name="DOE Joint Genome Institute"/>
            <consortium name="Mycorrhizal Genomics Consortium"/>
            <person name="Kohler A."/>
            <person name="Kuo A."/>
            <person name="Nagy L.G."/>
            <person name="Floudas D."/>
            <person name="Copeland A."/>
            <person name="Barry K.W."/>
            <person name="Cichocki N."/>
            <person name="Veneault-Fourrey C."/>
            <person name="LaButti K."/>
            <person name="Lindquist E.A."/>
            <person name="Lipzen A."/>
            <person name="Lundell T."/>
            <person name="Morin E."/>
            <person name="Murat C."/>
            <person name="Riley R."/>
            <person name="Ohm R."/>
            <person name="Sun H."/>
            <person name="Tunlid A."/>
            <person name="Henrissat B."/>
            <person name="Grigoriev I.V."/>
            <person name="Hibbett D.S."/>
            <person name="Martin F."/>
        </authorList>
    </citation>
    <scope>NUCLEOTIDE SEQUENCE [LARGE SCALE GENOMIC DNA]</scope>
    <source>
        <strain evidence="3">UH-Slu-Lm8-n1</strain>
    </source>
</reference>
<protein>
    <recommendedName>
        <fullName evidence="4">CCHC-type domain-containing protein</fullName>
    </recommendedName>
</protein>
<dbReference type="EMBL" id="KN835625">
    <property type="protein sequence ID" value="KIK35429.1"/>
    <property type="molecule type" value="Genomic_DNA"/>
</dbReference>
<dbReference type="AlphaFoldDB" id="A0A0D0ABJ2"/>
<proteinExistence type="predicted"/>
<feature type="compositionally biased region" description="Polar residues" evidence="1">
    <location>
        <begin position="35"/>
        <end position="51"/>
    </location>
</feature>
<sequence length="51" mass="5650">CCNCERKGHHKEDCWRKGGGKEGQGLNQRHRRGANSASASEPTTNNYAFTT</sequence>
<dbReference type="InParanoid" id="A0A0D0ABJ2"/>
<accession>A0A0D0ABJ2</accession>
<feature type="non-terminal residue" evidence="2">
    <location>
        <position position="1"/>
    </location>
</feature>
<evidence type="ECO:0008006" key="4">
    <source>
        <dbReference type="Google" id="ProtNLM"/>
    </source>
</evidence>
<feature type="compositionally biased region" description="Basic and acidic residues" evidence="1">
    <location>
        <begin position="1"/>
        <end position="20"/>
    </location>
</feature>
<keyword evidence="3" id="KW-1185">Reference proteome</keyword>
<name>A0A0D0ABJ2_9AGAM</name>